<name>A0A1N7RLY0_9BURK</name>
<keyword evidence="2" id="KW-1185">Reference proteome</keyword>
<reference evidence="1 2" key="1">
    <citation type="submission" date="2016-12" db="EMBL/GenBank/DDBJ databases">
        <authorList>
            <person name="Song W.-J."/>
            <person name="Kurnit D.M."/>
        </authorList>
    </citation>
    <scope>NUCLEOTIDE SEQUENCE [LARGE SCALE GENOMIC DNA]</scope>
    <source>
        <strain evidence="1 2">STM7296</strain>
    </source>
</reference>
<dbReference type="EMBL" id="CYGX02000007">
    <property type="protein sequence ID" value="SIT36124.1"/>
    <property type="molecule type" value="Genomic_DNA"/>
</dbReference>
<organism evidence="1 2">
    <name type="scientific">Paraburkholderia ribeironis</name>
    <dbReference type="NCBI Taxonomy" id="1247936"/>
    <lineage>
        <taxon>Bacteria</taxon>
        <taxon>Pseudomonadati</taxon>
        <taxon>Pseudomonadota</taxon>
        <taxon>Betaproteobacteria</taxon>
        <taxon>Burkholderiales</taxon>
        <taxon>Burkholderiaceae</taxon>
        <taxon>Paraburkholderia</taxon>
    </lineage>
</organism>
<evidence type="ECO:0000313" key="1">
    <source>
        <dbReference type="EMBL" id="SIT36124.1"/>
    </source>
</evidence>
<protein>
    <submittedName>
        <fullName evidence="1">Uncharacterized protein</fullName>
    </submittedName>
</protein>
<evidence type="ECO:0000313" key="2">
    <source>
        <dbReference type="Proteomes" id="UP000187012"/>
    </source>
</evidence>
<proteinExistence type="predicted"/>
<dbReference type="AlphaFoldDB" id="A0A1N7RLY0"/>
<accession>A0A1N7RLY0</accession>
<gene>
    <name evidence="1" type="ORF">BN2475_70096</name>
</gene>
<sequence length="68" mass="7882">MTGAGGFEWRITRSYTLTTQFICCEMVAAAHFGQLRIPRERLVAYAGMYRWCGRCWLDRSVFSRSRGP</sequence>
<dbReference type="Proteomes" id="UP000187012">
    <property type="component" value="Unassembled WGS sequence"/>
</dbReference>